<evidence type="ECO:0000256" key="4">
    <source>
        <dbReference type="ARBA" id="ARBA00022840"/>
    </source>
</evidence>
<feature type="domain" description="ABC transporter" evidence="5">
    <location>
        <begin position="7"/>
        <end position="244"/>
    </location>
</feature>
<dbReference type="InterPro" id="IPR027417">
    <property type="entry name" value="P-loop_NTPase"/>
</dbReference>
<dbReference type="EMBL" id="JACOFV010000019">
    <property type="protein sequence ID" value="MBC3863980.1"/>
    <property type="molecule type" value="Genomic_DNA"/>
</dbReference>
<dbReference type="RefSeq" id="WP_186913919.1">
    <property type="nucleotide sequence ID" value="NZ_JACOFV010000019.1"/>
</dbReference>
<dbReference type="InterPro" id="IPR003593">
    <property type="entry name" value="AAA+_ATPase"/>
</dbReference>
<dbReference type="AlphaFoldDB" id="A0A923HJ29"/>
<dbReference type="Pfam" id="PF00005">
    <property type="entry name" value="ABC_tran"/>
    <property type="match status" value="1"/>
</dbReference>
<proteinExistence type="predicted"/>
<dbReference type="PANTHER" id="PTHR43023:SF3">
    <property type="entry name" value="PROTEIN TRIGALACTOSYLDIACYLGLYCEROL 3, CHLOROPLASTIC"/>
    <property type="match status" value="1"/>
</dbReference>
<sequence>MTSDYIIDIQGLRTQFGRTVVHDNLELQVKRGEILSIVGGSGTGKTVLMRQMLGLEKPRRGTIKVFNEDIHAPKEGHLNYLRKRSGMLFQHGALYSALSVFDNVAQPLREFGKLPEELITDLVYLKLQMVDIAFEHARKMPSDLSGGMIKRIALARALALDPQLLFLDEPTAGLDPDRSDSFVQLIQSLHRQLALTVIMVTHDLDSLFALSNRIAVLAEKRVIVIGSPHEVVAFPNPFIKSFFLGGRGLRAMEVMTSATN</sequence>
<dbReference type="Gene3D" id="3.40.50.300">
    <property type="entry name" value="P-loop containing nucleotide triphosphate hydrolases"/>
    <property type="match status" value="1"/>
</dbReference>
<dbReference type="GO" id="GO:0016887">
    <property type="term" value="F:ATP hydrolysis activity"/>
    <property type="evidence" value="ECO:0007669"/>
    <property type="project" value="InterPro"/>
</dbReference>
<dbReference type="SMART" id="SM00382">
    <property type="entry name" value="AAA"/>
    <property type="match status" value="1"/>
</dbReference>
<evidence type="ECO:0000256" key="1">
    <source>
        <dbReference type="ARBA" id="ARBA00022448"/>
    </source>
</evidence>
<dbReference type="PROSITE" id="PS00211">
    <property type="entry name" value="ABC_TRANSPORTER_1"/>
    <property type="match status" value="1"/>
</dbReference>
<keyword evidence="2" id="KW-0472">Membrane</keyword>
<gene>
    <name evidence="6" type="ORF">H8K32_17880</name>
</gene>
<evidence type="ECO:0000256" key="2">
    <source>
        <dbReference type="ARBA" id="ARBA00022475"/>
    </source>
</evidence>
<evidence type="ECO:0000259" key="5">
    <source>
        <dbReference type="PROSITE" id="PS50893"/>
    </source>
</evidence>
<evidence type="ECO:0000256" key="3">
    <source>
        <dbReference type="ARBA" id="ARBA00022741"/>
    </source>
</evidence>
<reference evidence="6" key="1">
    <citation type="submission" date="2020-08" db="EMBL/GenBank/DDBJ databases">
        <title>Novel species isolated from subtropical streams in China.</title>
        <authorList>
            <person name="Lu H."/>
        </authorList>
    </citation>
    <scope>NUCLEOTIDE SEQUENCE</scope>
    <source>
        <strain evidence="6">KACC 12607</strain>
    </source>
</reference>
<dbReference type="PANTHER" id="PTHR43023">
    <property type="entry name" value="PROTEIN TRIGALACTOSYLDIACYLGLYCEROL 3, CHLOROPLASTIC"/>
    <property type="match status" value="1"/>
</dbReference>
<dbReference type="Proteomes" id="UP000634011">
    <property type="component" value="Unassembled WGS sequence"/>
</dbReference>
<dbReference type="SUPFAM" id="SSF52540">
    <property type="entry name" value="P-loop containing nucleoside triphosphate hydrolases"/>
    <property type="match status" value="1"/>
</dbReference>
<keyword evidence="7" id="KW-1185">Reference proteome</keyword>
<dbReference type="InterPro" id="IPR003439">
    <property type="entry name" value="ABC_transporter-like_ATP-bd"/>
</dbReference>
<protein>
    <submittedName>
        <fullName evidence="6">ATP-binding cassette domain-containing protein</fullName>
    </submittedName>
</protein>
<comment type="caution">
    <text evidence="6">The sequence shown here is derived from an EMBL/GenBank/DDBJ whole genome shotgun (WGS) entry which is preliminary data.</text>
</comment>
<dbReference type="PROSITE" id="PS50893">
    <property type="entry name" value="ABC_TRANSPORTER_2"/>
    <property type="match status" value="1"/>
</dbReference>
<keyword evidence="4 6" id="KW-0067">ATP-binding</keyword>
<organism evidence="6 7">
    <name type="scientific">Undibacterium jejuense</name>
    <dbReference type="NCBI Taxonomy" id="1344949"/>
    <lineage>
        <taxon>Bacteria</taxon>
        <taxon>Pseudomonadati</taxon>
        <taxon>Pseudomonadota</taxon>
        <taxon>Betaproteobacteria</taxon>
        <taxon>Burkholderiales</taxon>
        <taxon>Oxalobacteraceae</taxon>
        <taxon>Undibacterium</taxon>
    </lineage>
</organism>
<keyword evidence="2" id="KW-1003">Cell membrane</keyword>
<dbReference type="GO" id="GO:0005524">
    <property type="term" value="F:ATP binding"/>
    <property type="evidence" value="ECO:0007669"/>
    <property type="project" value="UniProtKB-KW"/>
</dbReference>
<keyword evidence="3" id="KW-0547">Nucleotide-binding</keyword>
<keyword evidence="1" id="KW-0813">Transport</keyword>
<dbReference type="InterPro" id="IPR017871">
    <property type="entry name" value="ABC_transporter-like_CS"/>
</dbReference>
<evidence type="ECO:0000313" key="7">
    <source>
        <dbReference type="Proteomes" id="UP000634011"/>
    </source>
</evidence>
<accession>A0A923HJ29</accession>
<name>A0A923HJ29_9BURK</name>
<evidence type="ECO:0000313" key="6">
    <source>
        <dbReference type="EMBL" id="MBC3863980.1"/>
    </source>
</evidence>